<evidence type="ECO:0000313" key="2">
    <source>
        <dbReference type="Proteomes" id="UP000054324"/>
    </source>
</evidence>
<dbReference type="AlphaFoldDB" id="A0A074YYD7"/>
<feature type="non-terminal residue" evidence="1">
    <location>
        <position position="79"/>
    </location>
</feature>
<dbReference type="KEGG" id="ovi:T265_16227"/>
<sequence length="79" mass="8863">CQIGLSSRRTEETLDCPDLLLATKNSLLSKVEQTKLVLTKFQLDDTMVLKTQLSSEPSDLDFSVLVPVFFQSVAFEQLL</sequence>
<proteinExistence type="predicted"/>
<dbReference type="CTD" id="20330392"/>
<reference evidence="1 2" key="1">
    <citation type="submission" date="2013-11" db="EMBL/GenBank/DDBJ databases">
        <title>Opisthorchis viverrini - life in the bile duct.</title>
        <authorList>
            <person name="Young N.D."/>
            <person name="Nagarajan N."/>
            <person name="Lin S.J."/>
            <person name="Korhonen P.K."/>
            <person name="Jex A.R."/>
            <person name="Hall R.S."/>
            <person name="Safavi-Hemami H."/>
            <person name="Kaewkong W."/>
            <person name="Bertrand D."/>
            <person name="Gao S."/>
            <person name="Seet Q."/>
            <person name="Wongkham S."/>
            <person name="Teh B.T."/>
            <person name="Wongkham C."/>
            <person name="Intapan P.M."/>
            <person name="Maleewong W."/>
            <person name="Yang X."/>
            <person name="Hu M."/>
            <person name="Wang Z."/>
            <person name="Hofmann A."/>
            <person name="Sternberg P.W."/>
            <person name="Tan P."/>
            <person name="Wang J."/>
            <person name="Gasser R.B."/>
        </authorList>
    </citation>
    <scope>NUCLEOTIDE SEQUENCE [LARGE SCALE GENOMIC DNA]</scope>
</reference>
<protein>
    <submittedName>
        <fullName evidence="1">Uncharacterized protein</fullName>
    </submittedName>
</protein>
<accession>A0A074YYD7</accession>
<dbReference type="RefSeq" id="XP_009178056.1">
    <property type="nucleotide sequence ID" value="XM_009179792.1"/>
</dbReference>
<gene>
    <name evidence="1" type="ORF">T265_16227</name>
</gene>
<evidence type="ECO:0000313" key="1">
    <source>
        <dbReference type="EMBL" id="KER18197.1"/>
    </source>
</evidence>
<feature type="non-terminal residue" evidence="1">
    <location>
        <position position="1"/>
    </location>
</feature>
<dbReference type="GeneID" id="20330392"/>
<name>A0A074YYD7_OPIVI</name>
<keyword evidence="2" id="KW-1185">Reference proteome</keyword>
<organism evidence="1 2">
    <name type="scientific">Opisthorchis viverrini</name>
    <name type="common">Southeast Asian liver fluke</name>
    <dbReference type="NCBI Taxonomy" id="6198"/>
    <lineage>
        <taxon>Eukaryota</taxon>
        <taxon>Metazoa</taxon>
        <taxon>Spiralia</taxon>
        <taxon>Lophotrochozoa</taxon>
        <taxon>Platyhelminthes</taxon>
        <taxon>Trematoda</taxon>
        <taxon>Digenea</taxon>
        <taxon>Opisthorchiida</taxon>
        <taxon>Opisthorchiata</taxon>
        <taxon>Opisthorchiidae</taxon>
        <taxon>Opisthorchis</taxon>
    </lineage>
</organism>
<dbReference type="Proteomes" id="UP000054324">
    <property type="component" value="Unassembled WGS sequence"/>
</dbReference>
<dbReference type="EMBL" id="KL606608">
    <property type="protein sequence ID" value="KER18197.1"/>
    <property type="molecule type" value="Genomic_DNA"/>
</dbReference>